<comment type="caution">
    <text evidence="1">The sequence shown here is derived from an EMBL/GenBank/DDBJ whole genome shotgun (WGS) entry which is preliminary data.</text>
</comment>
<organism evidence="1 2">
    <name type="scientific">Pseudomonas syringae pv. ribicola</name>
    <dbReference type="NCBI Taxonomy" id="55398"/>
    <lineage>
        <taxon>Bacteria</taxon>
        <taxon>Pseudomonadati</taxon>
        <taxon>Pseudomonadota</taxon>
        <taxon>Gammaproteobacteria</taxon>
        <taxon>Pseudomonadales</taxon>
        <taxon>Pseudomonadaceae</taxon>
        <taxon>Pseudomonas</taxon>
    </lineage>
</organism>
<reference evidence="1 2" key="1">
    <citation type="submission" date="2018-08" db="EMBL/GenBank/DDBJ databases">
        <title>Recombination of ecologically and evolutionarily significant loci maintains genetic cohesion in the Pseudomonas syringae species complex.</title>
        <authorList>
            <person name="Dillon M."/>
            <person name="Thakur S."/>
            <person name="Almeida R.N.D."/>
            <person name="Weir B.S."/>
            <person name="Guttman D.S."/>
        </authorList>
    </citation>
    <scope>NUCLEOTIDE SEQUENCE [LARGE SCALE GENOMIC DNA]</scope>
    <source>
        <strain evidence="1 2">ICMP 3883</strain>
    </source>
</reference>
<dbReference type="Proteomes" id="UP000280292">
    <property type="component" value="Unassembled WGS sequence"/>
</dbReference>
<name>A0A3M2W748_PSESI</name>
<dbReference type="InterPro" id="IPR019650">
    <property type="entry name" value="DUF2513"/>
</dbReference>
<gene>
    <name evidence="1" type="ORF">ALQ95_03893</name>
</gene>
<sequence>MKRDILMASRILGFLVQECVGTGVPRNDIRLRYVGDKVQGVPTEVIWDQIDYHLELLESAGFVARHRAGEDFSADIFSMTWAGHDYLDQQDF</sequence>
<dbReference type="AlphaFoldDB" id="A0A3M2W748"/>
<dbReference type="Pfam" id="PF10711">
    <property type="entry name" value="DUF2513"/>
    <property type="match status" value="1"/>
</dbReference>
<proteinExistence type="predicted"/>
<evidence type="ECO:0000313" key="2">
    <source>
        <dbReference type="Proteomes" id="UP000280292"/>
    </source>
</evidence>
<accession>A0A3M2W748</accession>
<dbReference type="EMBL" id="RBNR01000023">
    <property type="protein sequence ID" value="RML47372.1"/>
    <property type="molecule type" value="Genomic_DNA"/>
</dbReference>
<protein>
    <submittedName>
        <fullName evidence="1">Uncharacterized protein</fullName>
    </submittedName>
</protein>
<evidence type="ECO:0000313" key="1">
    <source>
        <dbReference type="EMBL" id="RML47372.1"/>
    </source>
</evidence>
<dbReference type="RefSeq" id="WP_220793724.1">
    <property type="nucleotide sequence ID" value="NZ_RBNR01000023.1"/>
</dbReference>